<proteinExistence type="inferred from homology"/>
<dbReference type="InterPro" id="IPR027302">
    <property type="entry name" value="Gln_synth_N_conserv_site"/>
</dbReference>
<evidence type="ECO:0000259" key="2">
    <source>
        <dbReference type="PROSITE" id="PS51986"/>
    </source>
</evidence>
<dbReference type="InterPro" id="IPR036651">
    <property type="entry name" value="Gln_synt_N_sf"/>
</dbReference>
<protein>
    <recommendedName>
        <fullName evidence="2">GS beta-grasp domain-containing protein</fullName>
    </recommendedName>
</protein>
<dbReference type="PANTHER" id="PTHR43407">
    <property type="entry name" value="GLUTAMINE SYNTHETASE"/>
    <property type="match status" value="1"/>
</dbReference>
<dbReference type="InterPro" id="IPR008147">
    <property type="entry name" value="Gln_synt_N"/>
</dbReference>
<dbReference type="PROSITE" id="PS00180">
    <property type="entry name" value="GLNA_1"/>
    <property type="match status" value="1"/>
</dbReference>
<feature type="non-terminal residue" evidence="3">
    <location>
        <position position="79"/>
    </location>
</feature>
<reference evidence="3" key="1">
    <citation type="submission" date="2018-05" db="EMBL/GenBank/DDBJ databases">
        <authorList>
            <person name="Lanie J.A."/>
            <person name="Ng W.-L."/>
            <person name="Kazmierczak K.M."/>
            <person name="Andrzejewski T.M."/>
            <person name="Davidsen T.M."/>
            <person name="Wayne K.J."/>
            <person name="Tettelin H."/>
            <person name="Glass J.I."/>
            <person name="Rusch D."/>
            <person name="Podicherti R."/>
            <person name="Tsui H.-C.T."/>
            <person name="Winkler M.E."/>
        </authorList>
    </citation>
    <scope>NUCLEOTIDE SEQUENCE</scope>
</reference>
<comment type="similarity">
    <text evidence="1">Belongs to the glutamine synthetase family.</text>
</comment>
<dbReference type="Gene3D" id="3.10.20.70">
    <property type="entry name" value="Glutamine synthetase, N-terminal domain"/>
    <property type="match status" value="1"/>
</dbReference>
<dbReference type="Pfam" id="PF03951">
    <property type="entry name" value="Gln-synt_N"/>
    <property type="match status" value="1"/>
</dbReference>
<sequence>MGEPMSAKNVMKTIEEQEVKFIDFRFTDTKGKEQHVSVPAHTVDAKKLEEGQMFDGSSIAGWKDINESDMILMPDTDTA</sequence>
<dbReference type="EMBL" id="UINC01026261">
    <property type="protein sequence ID" value="SVB03397.1"/>
    <property type="molecule type" value="Genomic_DNA"/>
</dbReference>
<dbReference type="AlphaFoldDB" id="A0A382AR11"/>
<gene>
    <name evidence="3" type="ORF">METZ01_LOCUS156251</name>
</gene>
<dbReference type="GO" id="GO:0004356">
    <property type="term" value="F:glutamine synthetase activity"/>
    <property type="evidence" value="ECO:0007669"/>
    <property type="project" value="InterPro"/>
</dbReference>
<organism evidence="3">
    <name type="scientific">marine metagenome</name>
    <dbReference type="NCBI Taxonomy" id="408172"/>
    <lineage>
        <taxon>unclassified sequences</taxon>
        <taxon>metagenomes</taxon>
        <taxon>ecological metagenomes</taxon>
    </lineage>
</organism>
<dbReference type="GO" id="GO:0005737">
    <property type="term" value="C:cytoplasm"/>
    <property type="evidence" value="ECO:0007669"/>
    <property type="project" value="TreeGrafter"/>
</dbReference>
<accession>A0A382AR11</accession>
<feature type="domain" description="GS beta-grasp" evidence="2">
    <location>
        <begin position="17"/>
        <end position="79"/>
    </location>
</feature>
<dbReference type="GO" id="GO:0019740">
    <property type="term" value="P:nitrogen utilization"/>
    <property type="evidence" value="ECO:0007669"/>
    <property type="project" value="TreeGrafter"/>
</dbReference>
<evidence type="ECO:0000313" key="3">
    <source>
        <dbReference type="EMBL" id="SVB03397.1"/>
    </source>
</evidence>
<dbReference type="PANTHER" id="PTHR43407:SF2">
    <property type="entry name" value="GLUTAMINE SYNTHETASE"/>
    <property type="match status" value="1"/>
</dbReference>
<name>A0A382AR11_9ZZZZ</name>
<dbReference type="GO" id="GO:0016020">
    <property type="term" value="C:membrane"/>
    <property type="evidence" value="ECO:0007669"/>
    <property type="project" value="TreeGrafter"/>
</dbReference>
<dbReference type="PROSITE" id="PS51986">
    <property type="entry name" value="GS_BETA_GRASP"/>
    <property type="match status" value="1"/>
</dbReference>
<dbReference type="SUPFAM" id="SSF54368">
    <property type="entry name" value="Glutamine synthetase, N-terminal domain"/>
    <property type="match status" value="1"/>
</dbReference>
<dbReference type="GO" id="GO:0006542">
    <property type="term" value="P:glutamine biosynthetic process"/>
    <property type="evidence" value="ECO:0007669"/>
    <property type="project" value="InterPro"/>
</dbReference>
<evidence type="ECO:0000256" key="1">
    <source>
        <dbReference type="ARBA" id="ARBA00009897"/>
    </source>
</evidence>